<evidence type="ECO:0000256" key="1">
    <source>
        <dbReference type="SAM" id="MobiDB-lite"/>
    </source>
</evidence>
<feature type="compositionally biased region" description="Basic and acidic residues" evidence="1">
    <location>
        <begin position="142"/>
        <end position="154"/>
    </location>
</feature>
<evidence type="ECO:0000313" key="2">
    <source>
        <dbReference type="EMBL" id="CAH2075516.1"/>
    </source>
</evidence>
<gene>
    <name evidence="2" type="ORF">IPOD504_LOCUS16859</name>
</gene>
<proteinExistence type="predicted"/>
<keyword evidence="3" id="KW-1185">Reference proteome</keyword>
<evidence type="ECO:0000313" key="3">
    <source>
        <dbReference type="Proteomes" id="UP000837857"/>
    </source>
</evidence>
<accession>A0ABN8J7Q8</accession>
<sequence>MSLNVAGALPVSSRHSVDSVASYSSQNHVDRIRSQNFSAVSCHDEDFGSIKTSLFRRSTSNLDCSIKRPESVTSNASSTRSRLRELVERKSSCDQDKTAANTVADIQYFENPTETLEFDNPRNSLDSRKSQEERPKKRKISKGKEKNKDTCENKNKKHEKYQSKLAEYYKLPVQLPQDEFYQHLTRSRAAEELLQKRFANSDTEFSGNYGRLCKHKEIEGSNLRRSRSLAVIREETFTDLQIQNHAKNKRSQLIPRARLFDKPCFKDRLPGRAKYQTKEEVLEGIYIDSTASCFGDINRSKVDDIEDDIDDIGLEKEDTASQNEKR</sequence>
<dbReference type="EMBL" id="OW152820">
    <property type="protein sequence ID" value="CAH2075516.1"/>
    <property type="molecule type" value="Genomic_DNA"/>
</dbReference>
<reference evidence="2" key="1">
    <citation type="submission" date="2022-03" db="EMBL/GenBank/DDBJ databases">
        <authorList>
            <person name="Martin H S."/>
        </authorList>
    </citation>
    <scope>NUCLEOTIDE SEQUENCE</scope>
</reference>
<name>A0ABN8J7Q8_9NEOP</name>
<feature type="region of interest" description="Disordered" evidence="1">
    <location>
        <begin position="113"/>
        <end position="157"/>
    </location>
</feature>
<feature type="compositionally biased region" description="Basic and acidic residues" evidence="1">
    <location>
        <begin position="125"/>
        <end position="135"/>
    </location>
</feature>
<dbReference type="Proteomes" id="UP000837857">
    <property type="component" value="Chromosome 8"/>
</dbReference>
<protein>
    <submittedName>
        <fullName evidence="2">Uncharacterized protein</fullName>
    </submittedName>
</protein>
<feature type="non-terminal residue" evidence="2">
    <location>
        <position position="1"/>
    </location>
</feature>
<organism evidence="2 3">
    <name type="scientific">Iphiclides podalirius</name>
    <name type="common">scarce swallowtail</name>
    <dbReference type="NCBI Taxonomy" id="110791"/>
    <lineage>
        <taxon>Eukaryota</taxon>
        <taxon>Metazoa</taxon>
        <taxon>Ecdysozoa</taxon>
        <taxon>Arthropoda</taxon>
        <taxon>Hexapoda</taxon>
        <taxon>Insecta</taxon>
        <taxon>Pterygota</taxon>
        <taxon>Neoptera</taxon>
        <taxon>Endopterygota</taxon>
        <taxon>Lepidoptera</taxon>
        <taxon>Glossata</taxon>
        <taxon>Ditrysia</taxon>
        <taxon>Papilionoidea</taxon>
        <taxon>Papilionidae</taxon>
        <taxon>Papilioninae</taxon>
        <taxon>Iphiclides</taxon>
    </lineage>
</organism>